<reference evidence="2 3" key="1">
    <citation type="submission" date="2016-10" db="EMBL/GenBank/DDBJ databases">
        <authorList>
            <person name="de Groot N.N."/>
        </authorList>
    </citation>
    <scope>NUCLEOTIDE SEQUENCE [LARGE SCALE GENOMIC DNA]</scope>
    <source>
        <strain evidence="2 3">DSM 13760</strain>
    </source>
</reference>
<dbReference type="EMBL" id="FOHA01000005">
    <property type="protein sequence ID" value="SER76709.1"/>
    <property type="molecule type" value="Genomic_DNA"/>
</dbReference>
<dbReference type="Proteomes" id="UP000198948">
    <property type="component" value="Unassembled WGS sequence"/>
</dbReference>
<feature type="transmembrane region" description="Helical" evidence="1">
    <location>
        <begin position="109"/>
        <end position="127"/>
    </location>
</feature>
<keyword evidence="3" id="KW-1185">Reference proteome</keyword>
<dbReference type="RefSeq" id="WP_092651225.1">
    <property type="nucleotide sequence ID" value="NZ_FOHA01000005.1"/>
</dbReference>
<evidence type="ECO:0000313" key="2">
    <source>
        <dbReference type="EMBL" id="SER76709.1"/>
    </source>
</evidence>
<feature type="transmembrane region" description="Helical" evidence="1">
    <location>
        <begin position="45"/>
        <end position="65"/>
    </location>
</feature>
<feature type="transmembrane region" description="Helical" evidence="1">
    <location>
        <begin position="77"/>
        <end position="97"/>
    </location>
</feature>
<dbReference type="AlphaFoldDB" id="A0A1H9RXU2"/>
<evidence type="ECO:0000313" key="3">
    <source>
        <dbReference type="Proteomes" id="UP000198948"/>
    </source>
</evidence>
<keyword evidence="1" id="KW-0472">Membrane</keyword>
<gene>
    <name evidence="2" type="ORF">SAMN04488559_105112</name>
</gene>
<evidence type="ECO:0000256" key="1">
    <source>
        <dbReference type="SAM" id="Phobius"/>
    </source>
</evidence>
<proteinExistence type="predicted"/>
<feature type="transmembrane region" description="Helical" evidence="1">
    <location>
        <begin position="12"/>
        <end position="33"/>
    </location>
</feature>
<keyword evidence="1" id="KW-1133">Transmembrane helix</keyword>
<protein>
    <submittedName>
        <fullName evidence="2">Uncharacterized protein</fullName>
    </submittedName>
</protein>
<keyword evidence="1" id="KW-0812">Transmembrane</keyword>
<accession>A0A1H9RXU2</accession>
<sequence>MQKEGTKDLNLFLLITNGILLFSLFLPLFKVGIFGLSQSITGMDFVTNGAIAVFFLLSPIVPIVTEFVPAIKQYQKVAVIAVAVMEVIGLISLYTYAGKDAYGLLKTGIGFWVIMITSIVTVAPMVMKRFNIELPKVK</sequence>
<name>A0A1H9RXU2_9LACT</name>
<organism evidence="2 3">
    <name type="scientific">Isobaculum melis</name>
    <dbReference type="NCBI Taxonomy" id="142588"/>
    <lineage>
        <taxon>Bacteria</taxon>
        <taxon>Bacillati</taxon>
        <taxon>Bacillota</taxon>
        <taxon>Bacilli</taxon>
        <taxon>Lactobacillales</taxon>
        <taxon>Carnobacteriaceae</taxon>
        <taxon>Isobaculum</taxon>
    </lineage>
</organism>